<dbReference type="GeneID" id="27672274"/>
<feature type="region of interest" description="Disordered" evidence="1">
    <location>
        <begin position="59"/>
        <end position="82"/>
    </location>
</feature>
<accession>A0A0F2LTU5</accession>
<reference evidence="2 3" key="1">
    <citation type="journal article" date="2014" name="BMC Genomics">
        <title>Comparative genomics of the major fungal agents of human and animal Sporotrichosis: Sporothrix schenckii and Sporothrix brasiliensis.</title>
        <authorList>
            <person name="Teixeira M.M."/>
            <person name="de Almeida L.G."/>
            <person name="Kubitschek-Barreira P."/>
            <person name="Alves F.L."/>
            <person name="Kioshima E.S."/>
            <person name="Abadio A.K."/>
            <person name="Fernandes L."/>
            <person name="Derengowski L.S."/>
            <person name="Ferreira K.S."/>
            <person name="Souza R.C."/>
            <person name="Ruiz J.C."/>
            <person name="de Andrade N.C."/>
            <person name="Paes H.C."/>
            <person name="Nicola A.M."/>
            <person name="Albuquerque P."/>
            <person name="Gerber A.L."/>
            <person name="Martins V.P."/>
            <person name="Peconick L.D."/>
            <person name="Neto A.V."/>
            <person name="Chaucanez C.B."/>
            <person name="Silva P.A."/>
            <person name="Cunha O.L."/>
            <person name="de Oliveira F.F."/>
            <person name="dos Santos T.C."/>
            <person name="Barros A.L."/>
            <person name="Soares M.A."/>
            <person name="de Oliveira L.M."/>
            <person name="Marini M.M."/>
            <person name="Villalobos-Duno H."/>
            <person name="Cunha M.M."/>
            <person name="de Hoog S."/>
            <person name="da Silveira J.F."/>
            <person name="Henrissat B."/>
            <person name="Nino-Vega G.A."/>
            <person name="Cisalpino P.S."/>
            <person name="Mora-Montes H.M."/>
            <person name="Almeida S.R."/>
            <person name="Stajich J.E."/>
            <person name="Lopes-Bezerra L.M."/>
            <person name="Vasconcelos A.T."/>
            <person name="Felipe M.S."/>
        </authorList>
    </citation>
    <scope>NUCLEOTIDE SEQUENCE [LARGE SCALE GENOMIC DNA]</scope>
    <source>
        <strain evidence="2 3">1099-18</strain>
    </source>
</reference>
<dbReference type="VEuPathDB" id="FungiDB:SPSK_10675"/>
<reference evidence="2 3" key="2">
    <citation type="journal article" date="2015" name="Eukaryot. Cell">
        <title>Asexual propagation of a virulent clone complex in a human and feline outbreak of sporotrichosis.</title>
        <authorList>
            <person name="Teixeira Mde M."/>
            <person name="Rodrigues A.M."/>
            <person name="Tsui C.K."/>
            <person name="de Almeida L.G."/>
            <person name="Van Diepeningen A.D."/>
            <person name="van den Ende B.G."/>
            <person name="Fernandes G.F."/>
            <person name="Kano R."/>
            <person name="Hamelin R.C."/>
            <person name="Lopes-Bezerra L.M."/>
            <person name="Vasconcelos A.T."/>
            <person name="de Hoog S."/>
            <person name="de Camargo Z.P."/>
            <person name="Felipe M.S."/>
        </authorList>
    </citation>
    <scope>NUCLEOTIDE SEQUENCE [LARGE SCALE GENOMIC DNA]</scope>
    <source>
        <strain evidence="2 3">1099-18</strain>
    </source>
</reference>
<evidence type="ECO:0000256" key="1">
    <source>
        <dbReference type="SAM" id="MobiDB-lite"/>
    </source>
</evidence>
<sequence length="82" mass="8937">MTHRACQQYAPHVHAYAVFNSAGTIVRDIPHVAGSSLPKICRKARVAFFLVKSHTVTRSHPAVQNGKARQNEKSDGKGKGTN</sequence>
<comment type="caution">
    <text evidence="2">The sequence shown here is derived from an EMBL/GenBank/DDBJ whole genome shotgun (WGS) entry which is preliminary data.</text>
</comment>
<dbReference type="RefSeq" id="XP_016583574.1">
    <property type="nucleotide sequence ID" value="XM_016736997.1"/>
</dbReference>
<organism evidence="2 3">
    <name type="scientific">Sporothrix schenckii 1099-18</name>
    <dbReference type="NCBI Taxonomy" id="1397361"/>
    <lineage>
        <taxon>Eukaryota</taxon>
        <taxon>Fungi</taxon>
        <taxon>Dikarya</taxon>
        <taxon>Ascomycota</taxon>
        <taxon>Pezizomycotina</taxon>
        <taxon>Sordariomycetes</taxon>
        <taxon>Sordariomycetidae</taxon>
        <taxon>Ophiostomatales</taxon>
        <taxon>Ophiostomataceae</taxon>
        <taxon>Sporothrix</taxon>
    </lineage>
</organism>
<evidence type="ECO:0000313" key="3">
    <source>
        <dbReference type="Proteomes" id="UP000033710"/>
    </source>
</evidence>
<dbReference type="KEGG" id="ssck:SPSK_10675"/>
<evidence type="ECO:0000313" key="2">
    <source>
        <dbReference type="EMBL" id="KJR80898.1"/>
    </source>
</evidence>
<dbReference type="AlphaFoldDB" id="A0A0F2LTU5"/>
<dbReference type="EMBL" id="AXCR01000012">
    <property type="protein sequence ID" value="KJR80898.1"/>
    <property type="molecule type" value="Genomic_DNA"/>
</dbReference>
<protein>
    <submittedName>
        <fullName evidence="2">Uncharacterized protein</fullName>
    </submittedName>
</protein>
<dbReference type="Proteomes" id="UP000033710">
    <property type="component" value="Unassembled WGS sequence"/>
</dbReference>
<name>A0A0F2LTU5_SPOSC</name>
<proteinExistence type="predicted"/>
<feature type="compositionally biased region" description="Basic and acidic residues" evidence="1">
    <location>
        <begin position="69"/>
        <end position="82"/>
    </location>
</feature>
<gene>
    <name evidence="2" type="ORF">SPSK_10675</name>
</gene>